<evidence type="ECO:0000313" key="3">
    <source>
        <dbReference type="EMBL" id="PBK73406.1"/>
    </source>
</evidence>
<dbReference type="GO" id="GO:0016491">
    <property type="term" value="F:oxidoreductase activity"/>
    <property type="evidence" value="ECO:0007669"/>
    <property type="project" value="UniProtKB-KW"/>
</dbReference>
<dbReference type="InterPro" id="IPR050523">
    <property type="entry name" value="AKR_Detox_Biosynth"/>
</dbReference>
<feature type="non-terminal residue" evidence="3">
    <location>
        <position position="240"/>
    </location>
</feature>
<dbReference type="PANTHER" id="PTHR43364:SF4">
    <property type="entry name" value="NAD(P)-LINKED OXIDOREDUCTASE SUPERFAMILY PROTEIN"/>
    <property type="match status" value="1"/>
</dbReference>
<name>A0A2H3CDM6_9AGAR</name>
<evidence type="ECO:0000313" key="4">
    <source>
        <dbReference type="Proteomes" id="UP000218334"/>
    </source>
</evidence>
<organism evidence="3 4">
    <name type="scientific">Armillaria solidipes</name>
    <dbReference type="NCBI Taxonomy" id="1076256"/>
    <lineage>
        <taxon>Eukaryota</taxon>
        <taxon>Fungi</taxon>
        <taxon>Dikarya</taxon>
        <taxon>Basidiomycota</taxon>
        <taxon>Agaricomycotina</taxon>
        <taxon>Agaricomycetes</taxon>
        <taxon>Agaricomycetidae</taxon>
        <taxon>Agaricales</taxon>
        <taxon>Marasmiineae</taxon>
        <taxon>Physalacriaceae</taxon>
        <taxon>Armillaria</taxon>
    </lineage>
</organism>
<dbReference type="InterPro" id="IPR036812">
    <property type="entry name" value="NAD(P)_OxRdtase_dom_sf"/>
</dbReference>
<dbReference type="PANTHER" id="PTHR43364">
    <property type="entry name" value="NADH-SPECIFIC METHYLGLYOXAL REDUCTASE-RELATED"/>
    <property type="match status" value="1"/>
</dbReference>
<evidence type="ECO:0000256" key="1">
    <source>
        <dbReference type="ARBA" id="ARBA00023002"/>
    </source>
</evidence>
<dbReference type="Pfam" id="PF00248">
    <property type="entry name" value="Aldo_ket_red"/>
    <property type="match status" value="1"/>
</dbReference>
<dbReference type="AlphaFoldDB" id="A0A2H3CDM6"/>
<feature type="non-terminal residue" evidence="3">
    <location>
        <position position="1"/>
    </location>
</feature>
<protein>
    <recommendedName>
        <fullName evidence="2">NADP-dependent oxidoreductase domain-containing protein</fullName>
    </recommendedName>
</protein>
<keyword evidence="1" id="KW-0560">Oxidoreductase</keyword>
<dbReference type="EMBL" id="KZ293420">
    <property type="protein sequence ID" value="PBK73406.1"/>
    <property type="molecule type" value="Genomic_DNA"/>
</dbReference>
<feature type="domain" description="NADP-dependent oxidoreductase" evidence="2">
    <location>
        <begin position="101"/>
        <end position="234"/>
    </location>
</feature>
<evidence type="ECO:0000259" key="2">
    <source>
        <dbReference type="Pfam" id="PF00248"/>
    </source>
</evidence>
<dbReference type="InterPro" id="IPR023210">
    <property type="entry name" value="NADP_OxRdtase_dom"/>
</dbReference>
<keyword evidence="4" id="KW-1185">Reference proteome</keyword>
<gene>
    <name evidence="3" type="ORF">ARMSODRAFT_843569</name>
</gene>
<reference evidence="4" key="1">
    <citation type="journal article" date="2017" name="Nat. Ecol. Evol.">
        <title>Genome expansion and lineage-specific genetic innovations in the forest pathogenic fungi Armillaria.</title>
        <authorList>
            <person name="Sipos G."/>
            <person name="Prasanna A.N."/>
            <person name="Walter M.C."/>
            <person name="O'Connor E."/>
            <person name="Balint B."/>
            <person name="Krizsan K."/>
            <person name="Kiss B."/>
            <person name="Hess J."/>
            <person name="Varga T."/>
            <person name="Slot J."/>
            <person name="Riley R."/>
            <person name="Boka B."/>
            <person name="Rigling D."/>
            <person name="Barry K."/>
            <person name="Lee J."/>
            <person name="Mihaltcheva S."/>
            <person name="LaButti K."/>
            <person name="Lipzen A."/>
            <person name="Waldron R."/>
            <person name="Moloney N.M."/>
            <person name="Sperisen C."/>
            <person name="Kredics L."/>
            <person name="Vagvoelgyi C."/>
            <person name="Patrignani A."/>
            <person name="Fitzpatrick D."/>
            <person name="Nagy I."/>
            <person name="Doyle S."/>
            <person name="Anderson J.B."/>
            <person name="Grigoriev I.V."/>
            <person name="Gueldener U."/>
            <person name="Muensterkoetter M."/>
            <person name="Nagy L.G."/>
        </authorList>
    </citation>
    <scope>NUCLEOTIDE SEQUENCE [LARGE SCALE GENOMIC DNA]</scope>
    <source>
        <strain evidence="4">28-4</strain>
    </source>
</reference>
<proteinExistence type="predicted"/>
<dbReference type="SUPFAM" id="SSF51430">
    <property type="entry name" value="NAD(P)-linked oxidoreductase"/>
    <property type="match status" value="1"/>
</dbReference>
<sequence>SGLKVSDIILGCAVSGSPDWFNWVQDEEESISQIKAAYVTVIIHFSSGSPIFIFCCVTAHSYDGFHPVSRDMNECIDGKAAAYADSIGYVNQYGLSRKPKKKSLEHLQLDYDDVLHCHGFDAVIPVCETIQALRDVIKVGYIRYISRITAPTLPLSRIDHVMQRKDIAAKKKKRNTEVMHSPDYTLNNRLTPFILIMQKDYNLLCREDENEMLPTLKVCVVASVPWSALAHGAVVMPLSR</sequence>
<dbReference type="STRING" id="1076256.A0A2H3CDM6"/>
<dbReference type="Gene3D" id="3.20.20.100">
    <property type="entry name" value="NADP-dependent oxidoreductase domain"/>
    <property type="match status" value="1"/>
</dbReference>
<dbReference type="Proteomes" id="UP000218334">
    <property type="component" value="Unassembled WGS sequence"/>
</dbReference>
<accession>A0A2H3CDM6</accession>